<evidence type="ECO:0000259" key="1">
    <source>
        <dbReference type="Pfam" id="PF20209"/>
    </source>
</evidence>
<proteinExistence type="predicted"/>
<dbReference type="InterPro" id="IPR046700">
    <property type="entry name" value="DUF6570"/>
</dbReference>
<sequence length="102" mass="11507">MDPGEVPEELQGLTEIREMLIARVFIVISVTNCVGKSFEFCGSISLIFRDNEEEIAEVGKLLEEIEDDQDEYSPDWMILVEIGPNATIERSSDLEYGLKPNP</sequence>
<evidence type="ECO:0000313" key="2">
    <source>
        <dbReference type="EMBL" id="PKY59033.1"/>
    </source>
</evidence>
<reference evidence="2 3" key="1">
    <citation type="submission" date="2015-10" db="EMBL/GenBank/DDBJ databases">
        <title>Genome analyses suggest a sexual origin of heterokaryosis in a supposedly ancient asexual fungus.</title>
        <authorList>
            <person name="Ropars J."/>
            <person name="Sedzielewska K."/>
            <person name="Noel J."/>
            <person name="Charron P."/>
            <person name="Farinelli L."/>
            <person name="Marton T."/>
            <person name="Kruger M."/>
            <person name="Pelin A."/>
            <person name="Brachmann A."/>
            <person name="Corradi N."/>
        </authorList>
    </citation>
    <scope>NUCLEOTIDE SEQUENCE [LARGE SCALE GENOMIC DNA]</scope>
    <source>
        <strain evidence="2 3">A4</strain>
    </source>
</reference>
<dbReference type="Pfam" id="PF20209">
    <property type="entry name" value="DUF6570"/>
    <property type="match status" value="1"/>
</dbReference>
<gene>
    <name evidence="2" type="ORF">RhiirA4_430135</name>
</gene>
<dbReference type="Proteomes" id="UP000234323">
    <property type="component" value="Unassembled WGS sequence"/>
</dbReference>
<evidence type="ECO:0000313" key="3">
    <source>
        <dbReference type="Proteomes" id="UP000234323"/>
    </source>
</evidence>
<name>A0A2I1HJH5_9GLOM</name>
<dbReference type="EMBL" id="LLXI01003329">
    <property type="protein sequence ID" value="PKY59033.1"/>
    <property type="molecule type" value="Genomic_DNA"/>
</dbReference>
<dbReference type="AlphaFoldDB" id="A0A2I1HJH5"/>
<comment type="caution">
    <text evidence="2">The sequence shown here is derived from an EMBL/GenBank/DDBJ whole genome shotgun (WGS) entry which is preliminary data.</text>
</comment>
<accession>A0A2I1HJH5</accession>
<feature type="domain" description="DUF6570" evidence="1">
    <location>
        <begin position="1"/>
        <end position="47"/>
    </location>
</feature>
<protein>
    <recommendedName>
        <fullName evidence="1">DUF6570 domain-containing protein</fullName>
    </recommendedName>
</protein>
<keyword evidence="3" id="KW-1185">Reference proteome</keyword>
<organism evidence="2 3">
    <name type="scientific">Rhizophagus irregularis</name>
    <dbReference type="NCBI Taxonomy" id="588596"/>
    <lineage>
        <taxon>Eukaryota</taxon>
        <taxon>Fungi</taxon>
        <taxon>Fungi incertae sedis</taxon>
        <taxon>Mucoromycota</taxon>
        <taxon>Glomeromycotina</taxon>
        <taxon>Glomeromycetes</taxon>
        <taxon>Glomerales</taxon>
        <taxon>Glomeraceae</taxon>
        <taxon>Rhizophagus</taxon>
    </lineage>
</organism>